<gene>
    <name evidence="1" type="ORF">B4119_1354</name>
</gene>
<dbReference type="Proteomes" id="UP000075455">
    <property type="component" value="Unassembled WGS sequence"/>
</dbReference>
<dbReference type="EMBL" id="LQYS01000119">
    <property type="protein sequence ID" value="KYD07464.1"/>
    <property type="molecule type" value="Genomic_DNA"/>
</dbReference>
<proteinExistence type="predicted"/>
<evidence type="ECO:0008006" key="3">
    <source>
        <dbReference type="Google" id="ProtNLM"/>
    </source>
</evidence>
<organism evidence="1 2">
    <name type="scientific">Saccharococcus caldoxylosilyticus</name>
    <dbReference type="NCBI Taxonomy" id="81408"/>
    <lineage>
        <taxon>Bacteria</taxon>
        <taxon>Bacillati</taxon>
        <taxon>Bacillota</taxon>
        <taxon>Bacilli</taxon>
        <taxon>Bacillales</taxon>
        <taxon>Anoxybacillaceae</taxon>
        <taxon>Saccharococcus</taxon>
    </lineage>
</organism>
<sequence length="304" mass="35335">MPCKTVPSYAVLHIDNTAIHVTFRQVPYDPHHFLLAFEKKNVPARELILRCFVGISIGKKVKHTNCLTTRSLAAAFFYLQRNIVMLHYIAWEVLMVEEELISKKELLERTGISYGQLYRWKRKKLIPEEWFIRKSTFTGQETFFPKEKILARIEKIKQMKDDLSLDELANMFSPNPAAITLHKDEIIKRNIVSKMSLQFYMEQKGEQHTFSFTELLQLYILDQLLQTGEISLEEGKSVFDVFEKYYAAFQGRSCELLFLRKMGVAICLLVASGNDVYVEEKAKIIVRLHVPTCVEQLKLMVSEG</sequence>
<dbReference type="AlphaFoldDB" id="A0A150L588"/>
<accession>A0A150L588</accession>
<evidence type="ECO:0000313" key="1">
    <source>
        <dbReference type="EMBL" id="KYD07464.1"/>
    </source>
</evidence>
<protein>
    <recommendedName>
        <fullName evidence="3">DUF4004 domain-containing protein</fullName>
    </recommendedName>
</protein>
<dbReference type="PATRIC" id="fig|81408.3.peg.1231"/>
<evidence type="ECO:0000313" key="2">
    <source>
        <dbReference type="Proteomes" id="UP000075455"/>
    </source>
</evidence>
<comment type="caution">
    <text evidence="1">The sequence shown here is derived from an EMBL/GenBank/DDBJ whole genome shotgun (WGS) entry which is preliminary data.</text>
</comment>
<dbReference type="InterPro" id="IPR025063">
    <property type="entry name" value="DUF4004"/>
</dbReference>
<dbReference type="Pfam" id="PF13171">
    <property type="entry name" value="DUF4004"/>
    <property type="match status" value="1"/>
</dbReference>
<name>A0A150L588_9BACL</name>
<dbReference type="eggNOG" id="COG0789">
    <property type="taxonomic scope" value="Bacteria"/>
</dbReference>
<reference evidence="1 2" key="1">
    <citation type="submission" date="2016-01" db="EMBL/GenBank/DDBJ databases">
        <title>Draft Genome Sequences of Seven Thermophilic Sporeformers Isolated from Foods.</title>
        <authorList>
            <person name="Berendsen E.M."/>
            <person name="Wells-Bennik M.H."/>
            <person name="Krawcyk A.O."/>
            <person name="De Jong A."/>
            <person name="Holsappel S."/>
            <person name="Eijlander R.T."/>
            <person name="Kuipers O.P."/>
        </authorList>
    </citation>
    <scope>NUCLEOTIDE SEQUENCE [LARGE SCALE GENOMIC DNA]</scope>
    <source>
        <strain evidence="1 2">B4119</strain>
    </source>
</reference>
<dbReference type="STRING" id="81408.B4119_1354"/>